<dbReference type="Proteomes" id="UP000178448">
    <property type="component" value="Unassembled WGS sequence"/>
</dbReference>
<proteinExistence type="predicted"/>
<evidence type="ECO:0000313" key="2">
    <source>
        <dbReference type="EMBL" id="OGG04236.1"/>
    </source>
</evidence>
<feature type="transmembrane region" description="Helical" evidence="1">
    <location>
        <begin position="290"/>
        <end position="315"/>
    </location>
</feature>
<feature type="transmembrane region" description="Helical" evidence="1">
    <location>
        <begin position="140"/>
        <end position="159"/>
    </location>
</feature>
<name>A0A1F5YVU0_9BACT</name>
<feature type="transmembrane region" description="Helical" evidence="1">
    <location>
        <begin position="190"/>
        <end position="216"/>
    </location>
</feature>
<keyword evidence="1" id="KW-0812">Transmembrane</keyword>
<dbReference type="AlphaFoldDB" id="A0A1F5YVU0"/>
<sequence length="593" mass="65569">MDKTPHGKIWTFWLRISVPAQLITVLILAAVFRFSGINWDAGAHLHPDERFLTMVATSMKWPASVPEYFDTARSRLNPHNIGSGFYVYGTLPVIMVKAVAELLKSGDYMNLTLTGRAMSAVCDLVVLLLVYRLAKLMSGLPQAGIMAAFVYATMALPIQISHFFTVDPYLTLFAVLGLTLIVSRRENPSAVAFGLAVASKISAALVLPAVAVSFLIRFIRHRNVVRSVLSVLGFTLLLAVTVRIAYPYLFSSGSLTLNPKVLKNWQELKSFDTPGAMFPPALQWDGTIPIIYPLMNLVFVGLGLPHALLSIWAGIFLIRNLSRIRKSVFVVISAALVTVFIYHGVQTAKAIRYFYVLYPLIAVISGVALSVFSGRIRRGASVTALVMAALIVWPVAVTGIYLKPHTRIAASRWIYAAAPKGSVIAGEHWDDYLPISLTGKLKEDYRIRELPVFGPDNVEKWKSVATVLAEADFVTLSSNRAYGSLTRLPVRFPQSRTYYEKLINGSLGYEIAAQFTSRPNLALPAASVCIRLPFGTYGEIVSRFDDCPQSGVSFVDDYMDETWTVYDHPKVIILHNQERLTGQEIFGRITGNI</sequence>
<feature type="transmembrane region" description="Helical" evidence="1">
    <location>
        <begin position="327"/>
        <end position="345"/>
    </location>
</feature>
<feature type="transmembrane region" description="Helical" evidence="1">
    <location>
        <begin position="12"/>
        <end position="32"/>
    </location>
</feature>
<feature type="transmembrane region" description="Helical" evidence="1">
    <location>
        <begin position="228"/>
        <end position="249"/>
    </location>
</feature>
<accession>A0A1F5YVU0</accession>
<dbReference type="STRING" id="1798374.A2Z33_03740"/>
<evidence type="ECO:0000313" key="3">
    <source>
        <dbReference type="Proteomes" id="UP000178448"/>
    </source>
</evidence>
<reference evidence="2 3" key="1">
    <citation type="journal article" date="2016" name="Nat. Commun.">
        <title>Thousands of microbial genomes shed light on interconnected biogeochemical processes in an aquifer system.</title>
        <authorList>
            <person name="Anantharaman K."/>
            <person name="Brown C.T."/>
            <person name="Hug L.A."/>
            <person name="Sharon I."/>
            <person name="Castelle C.J."/>
            <person name="Probst A.J."/>
            <person name="Thomas B.C."/>
            <person name="Singh A."/>
            <person name="Wilkins M.J."/>
            <person name="Karaoz U."/>
            <person name="Brodie E.L."/>
            <person name="Williams K.H."/>
            <person name="Hubbard S.S."/>
            <person name="Banfield J.F."/>
        </authorList>
    </citation>
    <scope>NUCLEOTIDE SEQUENCE [LARGE SCALE GENOMIC DNA]</scope>
</reference>
<organism evidence="2 3">
    <name type="scientific">Candidatus Gottesmanbacteria bacterium RBG_16_52_11</name>
    <dbReference type="NCBI Taxonomy" id="1798374"/>
    <lineage>
        <taxon>Bacteria</taxon>
        <taxon>Candidatus Gottesmaniibacteriota</taxon>
    </lineage>
</organism>
<evidence type="ECO:0000256" key="1">
    <source>
        <dbReference type="SAM" id="Phobius"/>
    </source>
</evidence>
<keyword evidence="1" id="KW-1133">Transmembrane helix</keyword>
<gene>
    <name evidence="2" type="ORF">A2Z33_03740</name>
</gene>
<dbReference type="EMBL" id="MFJD01000004">
    <property type="protein sequence ID" value="OGG04236.1"/>
    <property type="molecule type" value="Genomic_DNA"/>
</dbReference>
<comment type="caution">
    <text evidence="2">The sequence shown here is derived from an EMBL/GenBank/DDBJ whole genome shotgun (WGS) entry which is preliminary data.</text>
</comment>
<keyword evidence="1" id="KW-0472">Membrane</keyword>
<feature type="transmembrane region" description="Helical" evidence="1">
    <location>
        <begin position="351"/>
        <end position="372"/>
    </location>
</feature>
<feature type="transmembrane region" description="Helical" evidence="1">
    <location>
        <begin position="85"/>
        <end position="103"/>
    </location>
</feature>
<feature type="transmembrane region" description="Helical" evidence="1">
    <location>
        <begin position="384"/>
        <end position="402"/>
    </location>
</feature>
<feature type="transmembrane region" description="Helical" evidence="1">
    <location>
        <begin position="115"/>
        <end position="134"/>
    </location>
</feature>
<protein>
    <submittedName>
        <fullName evidence="2">Uncharacterized protein</fullName>
    </submittedName>
</protein>